<evidence type="ECO:0000313" key="10">
    <source>
        <dbReference type="Proteomes" id="UP000784294"/>
    </source>
</evidence>
<evidence type="ECO:0000259" key="8">
    <source>
        <dbReference type="Pfam" id="PF01432"/>
    </source>
</evidence>
<name>A0A3S5ABU2_9PLAT</name>
<evidence type="ECO:0000256" key="2">
    <source>
        <dbReference type="ARBA" id="ARBA00022670"/>
    </source>
</evidence>
<keyword evidence="5 7" id="KW-0862">Zinc</keyword>
<evidence type="ECO:0000256" key="3">
    <source>
        <dbReference type="ARBA" id="ARBA00022723"/>
    </source>
</evidence>
<dbReference type="SUPFAM" id="SSF55486">
    <property type="entry name" value="Metalloproteases ('zincins'), catalytic domain"/>
    <property type="match status" value="1"/>
</dbReference>
<organism evidence="9 10">
    <name type="scientific">Protopolystoma xenopodis</name>
    <dbReference type="NCBI Taxonomy" id="117903"/>
    <lineage>
        <taxon>Eukaryota</taxon>
        <taxon>Metazoa</taxon>
        <taxon>Spiralia</taxon>
        <taxon>Lophotrochozoa</taxon>
        <taxon>Platyhelminthes</taxon>
        <taxon>Monogenea</taxon>
        <taxon>Polyopisthocotylea</taxon>
        <taxon>Polystomatidea</taxon>
        <taxon>Polystomatidae</taxon>
        <taxon>Protopolystoma</taxon>
    </lineage>
</organism>
<keyword evidence="6 7" id="KW-0482">Metalloprotease</keyword>
<dbReference type="GO" id="GO:0006518">
    <property type="term" value="P:peptide metabolic process"/>
    <property type="evidence" value="ECO:0007669"/>
    <property type="project" value="TreeGrafter"/>
</dbReference>
<keyword evidence="10" id="KW-1185">Reference proteome</keyword>
<evidence type="ECO:0000256" key="7">
    <source>
        <dbReference type="RuleBase" id="RU003435"/>
    </source>
</evidence>
<dbReference type="PANTHER" id="PTHR11804">
    <property type="entry name" value="PROTEASE M3 THIMET OLIGOPEPTIDASE-RELATED"/>
    <property type="match status" value="1"/>
</dbReference>
<dbReference type="InterPro" id="IPR045090">
    <property type="entry name" value="Pept_M3A_M3B"/>
</dbReference>
<dbReference type="InterPro" id="IPR001567">
    <property type="entry name" value="Pept_M3A_M3B_dom"/>
</dbReference>
<evidence type="ECO:0000256" key="6">
    <source>
        <dbReference type="ARBA" id="ARBA00023049"/>
    </source>
</evidence>
<keyword evidence="3 7" id="KW-0479">Metal-binding</keyword>
<feature type="domain" description="Peptidase M3A/M3B catalytic" evidence="8">
    <location>
        <begin position="2"/>
        <end position="105"/>
    </location>
</feature>
<gene>
    <name evidence="9" type="ORF">PXEA_LOCUS10228</name>
</gene>
<dbReference type="AlphaFoldDB" id="A0A3S5ABU2"/>
<evidence type="ECO:0000256" key="4">
    <source>
        <dbReference type="ARBA" id="ARBA00022801"/>
    </source>
</evidence>
<comment type="caution">
    <text evidence="9">The sequence shown here is derived from an EMBL/GenBank/DDBJ whole genome shotgun (WGS) entry which is preliminary data.</text>
</comment>
<dbReference type="Proteomes" id="UP000784294">
    <property type="component" value="Unassembled WGS sequence"/>
</dbReference>
<protein>
    <recommendedName>
        <fullName evidence="8">Peptidase M3A/M3B catalytic domain-containing protein</fullName>
    </recommendedName>
</protein>
<keyword evidence="4 7" id="KW-0378">Hydrolase</keyword>
<dbReference type="GO" id="GO:0046872">
    <property type="term" value="F:metal ion binding"/>
    <property type="evidence" value="ECO:0007669"/>
    <property type="project" value="UniProtKB-UniRule"/>
</dbReference>
<proteinExistence type="inferred from homology"/>
<sequence length="112" mass="12669">MFKELSIKHTGIEPTSGTNMPATFTHISNGYDAQYYGYLWSEVFSADLFESRFRNAPDRGCLSPIVGREYREKILAPGGSRDAADMLRDFLGRDPNEMAFLRQIGLKPEDNT</sequence>
<accession>A0A3S5ABU2</accession>
<keyword evidence="2 7" id="KW-0645">Protease</keyword>
<dbReference type="OrthoDB" id="534666at2759"/>
<comment type="similarity">
    <text evidence="1 7">Belongs to the peptidase M3 family.</text>
</comment>
<comment type="cofactor">
    <cofactor evidence="7">
        <name>Zn(2+)</name>
        <dbReference type="ChEBI" id="CHEBI:29105"/>
    </cofactor>
    <text evidence="7">Binds 1 zinc ion.</text>
</comment>
<reference evidence="9" key="1">
    <citation type="submission" date="2018-11" db="EMBL/GenBank/DDBJ databases">
        <authorList>
            <consortium name="Pathogen Informatics"/>
        </authorList>
    </citation>
    <scope>NUCLEOTIDE SEQUENCE</scope>
</reference>
<dbReference type="InterPro" id="IPR024077">
    <property type="entry name" value="Neurolysin/TOP_dom2"/>
</dbReference>
<evidence type="ECO:0000256" key="1">
    <source>
        <dbReference type="ARBA" id="ARBA00006040"/>
    </source>
</evidence>
<dbReference type="Gene3D" id="1.10.1370.10">
    <property type="entry name" value="Neurolysin, domain 3"/>
    <property type="match status" value="1"/>
</dbReference>
<evidence type="ECO:0000313" key="9">
    <source>
        <dbReference type="EMBL" id="VEL16788.1"/>
    </source>
</evidence>
<evidence type="ECO:0000256" key="5">
    <source>
        <dbReference type="ARBA" id="ARBA00022833"/>
    </source>
</evidence>
<dbReference type="Pfam" id="PF01432">
    <property type="entry name" value="Peptidase_M3"/>
    <property type="match status" value="1"/>
</dbReference>
<dbReference type="GO" id="GO:0006508">
    <property type="term" value="P:proteolysis"/>
    <property type="evidence" value="ECO:0007669"/>
    <property type="project" value="UniProtKB-KW"/>
</dbReference>
<dbReference type="PANTHER" id="PTHR11804:SF84">
    <property type="entry name" value="SACCHAROLYSIN"/>
    <property type="match status" value="1"/>
</dbReference>
<dbReference type="EMBL" id="CAAALY010029852">
    <property type="protein sequence ID" value="VEL16788.1"/>
    <property type="molecule type" value="Genomic_DNA"/>
</dbReference>
<dbReference type="GO" id="GO:0004222">
    <property type="term" value="F:metalloendopeptidase activity"/>
    <property type="evidence" value="ECO:0007669"/>
    <property type="project" value="InterPro"/>
</dbReference>